<feature type="compositionally biased region" description="Low complexity" evidence="2">
    <location>
        <begin position="41"/>
        <end position="52"/>
    </location>
</feature>
<keyword evidence="6" id="KW-1185">Reference proteome</keyword>
<gene>
    <name evidence="5" type="ORF">G3R41_11065</name>
    <name evidence="4" type="ORF">GCU67_10410</name>
</gene>
<name>A0A6P0EZC1_9ACTN</name>
<evidence type="ECO:0000313" key="7">
    <source>
        <dbReference type="Proteomes" id="UP000471152"/>
    </source>
</evidence>
<dbReference type="Gene3D" id="3.40.50.1820">
    <property type="entry name" value="alpha/beta hydrolase"/>
    <property type="match status" value="1"/>
</dbReference>
<evidence type="ECO:0000256" key="1">
    <source>
        <dbReference type="ARBA" id="ARBA00022801"/>
    </source>
</evidence>
<evidence type="ECO:0000313" key="6">
    <source>
        <dbReference type="Proteomes" id="UP000468828"/>
    </source>
</evidence>
<evidence type="ECO:0000313" key="5">
    <source>
        <dbReference type="EMBL" id="NEN51466.1"/>
    </source>
</evidence>
<dbReference type="Pfam" id="PF00326">
    <property type="entry name" value="Peptidase_S9"/>
    <property type="match status" value="1"/>
</dbReference>
<sequence>MDVDRPPRPAGAALSPGVPGVEVRRHRRRATGEDAAVTAEPTVPSSAQPVPAPALPAEVTARWQARFRAPRVSLPDWAEDAPHRNVYSSDVTGVVEQYVWDRDTDVHRQVTDRANGTLAATLSPDGEAVWWFADTDGDEFGVWMTQPFAGGPDTVALPEVGPAYPAGLELGRRYLAVGRSTDDGSELWLGPVGGSPAVFYTTPDTAGVDALSRDDTLLVFSHSEHGDPRYPALRVLRTGDLSLVADTWDGEGRGLHALSFSPVEGDQRLLVGHERRGREELLIWDVASGEETELVLDLPGDVTAGWYPDGSALLVGHDHAARSELYRYDLTAGTLEQLETPRGVVRGASARPDGSVELAWSNAEKPPVIRRADGPVVLAAPGEEPPAAYPVEDRWVPGPGGDVHALLVRPAGEGPYATAFLVHGGPESQDDDSYRARRAAYVDAGYAVVHVNYRGSTGYGSEWRDALTGRPGLTELEDVAAVYDALVAEGVVDPARTILTGGSWGGFLTLLGLGTQPERWTAGIAEVPVADYLAAYEDEMEGLRAYDRALFGGSPAEVHDVYVRSSPLTYVDAVAAPVLVVAGANDPRCPIRQIDNYLAALDERGKPHEVYRFDAGHGSLVIEETIRQVEVALSFALRHVTP</sequence>
<dbReference type="PANTHER" id="PTHR42776">
    <property type="entry name" value="SERINE PEPTIDASE S9 FAMILY MEMBER"/>
    <property type="match status" value="1"/>
</dbReference>
<feature type="region of interest" description="Disordered" evidence="2">
    <location>
        <begin position="1"/>
        <end position="52"/>
    </location>
</feature>
<comment type="caution">
    <text evidence="4">The sequence shown here is derived from an EMBL/GenBank/DDBJ whole genome shotgun (WGS) entry which is preliminary data.</text>
</comment>
<proteinExistence type="predicted"/>
<dbReference type="SUPFAM" id="SSF53474">
    <property type="entry name" value="alpha/beta-Hydrolases"/>
    <property type="match status" value="1"/>
</dbReference>
<dbReference type="InterPro" id="IPR011042">
    <property type="entry name" value="6-blade_b-propeller_TolB-like"/>
</dbReference>
<protein>
    <submittedName>
        <fullName evidence="4">Prolyl oligopeptidase family serine peptidase</fullName>
    </submittedName>
</protein>
<dbReference type="Proteomes" id="UP000471152">
    <property type="component" value="Unassembled WGS sequence"/>
</dbReference>
<dbReference type="GO" id="GO:0004252">
    <property type="term" value="F:serine-type endopeptidase activity"/>
    <property type="evidence" value="ECO:0007669"/>
    <property type="project" value="TreeGrafter"/>
</dbReference>
<dbReference type="InterPro" id="IPR001375">
    <property type="entry name" value="Peptidase_S9_cat"/>
</dbReference>
<dbReference type="AlphaFoldDB" id="A0A6P0EZC1"/>
<accession>A0A6P0EZC1</accession>
<dbReference type="SUPFAM" id="SSF82171">
    <property type="entry name" value="DPP6 N-terminal domain-like"/>
    <property type="match status" value="1"/>
</dbReference>
<evidence type="ECO:0000313" key="4">
    <source>
        <dbReference type="EMBL" id="NEK94578.1"/>
    </source>
</evidence>
<dbReference type="Gene3D" id="2.120.10.30">
    <property type="entry name" value="TolB, C-terminal domain"/>
    <property type="match status" value="1"/>
</dbReference>
<dbReference type="EMBL" id="JAAGWB010000029">
    <property type="protein sequence ID" value="NEN51466.1"/>
    <property type="molecule type" value="Genomic_DNA"/>
</dbReference>
<reference evidence="5 7" key="2">
    <citation type="submission" date="2020-02" db="EMBL/GenBank/DDBJ databases">
        <title>The WGS of Modestobacter muralis DSM 100205.</title>
        <authorList>
            <person name="Jiang Z."/>
        </authorList>
    </citation>
    <scope>NUCLEOTIDE SEQUENCE [LARGE SCALE GENOMIC DNA]</scope>
    <source>
        <strain evidence="5 7">DSM 100205</strain>
    </source>
</reference>
<dbReference type="GO" id="GO:0006508">
    <property type="term" value="P:proteolysis"/>
    <property type="evidence" value="ECO:0007669"/>
    <property type="project" value="InterPro"/>
</dbReference>
<dbReference type="InterPro" id="IPR029058">
    <property type="entry name" value="AB_hydrolase_fold"/>
</dbReference>
<reference evidence="4 6" key="1">
    <citation type="submission" date="2020-01" db="EMBL/GenBank/DDBJ databases">
        <title>the WGS Modestobacter muralis CPCC 204518.</title>
        <authorList>
            <person name="Jiang Z."/>
        </authorList>
    </citation>
    <scope>NUCLEOTIDE SEQUENCE [LARGE SCALE GENOMIC DNA]</scope>
    <source>
        <strain evidence="4 6">DSM 100205</strain>
    </source>
</reference>
<keyword evidence="1" id="KW-0378">Hydrolase</keyword>
<organism evidence="4 6">
    <name type="scientific">Modestobacter muralis</name>
    <dbReference type="NCBI Taxonomy" id="1608614"/>
    <lineage>
        <taxon>Bacteria</taxon>
        <taxon>Bacillati</taxon>
        <taxon>Actinomycetota</taxon>
        <taxon>Actinomycetes</taxon>
        <taxon>Geodermatophilales</taxon>
        <taxon>Geodermatophilaceae</taxon>
        <taxon>Modestobacter</taxon>
    </lineage>
</organism>
<evidence type="ECO:0000256" key="2">
    <source>
        <dbReference type="SAM" id="MobiDB-lite"/>
    </source>
</evidence>
<dbReference type="EMBL" id="JAAGWH010000027">
    <property type="protein sequence ID" value="NEK94578.1"/>
    <property type="molecule type" value="Genomic_DNA"/>
</dbReference>
<evidence type="ECO:0000259" key="3">
    <source>
        <dbReference type="Pfam" id="PF00326"/>
    </source>
</evidence>
<dbReference type="Proteomes" id="UP000468828">
    <property type="component" value="Unassembled WGS sequence"/>
</dbReference>
<dbReference type="PANTHER" id="PTHR42776:SF27">
    <property type="entry name" value="DIPEPTIDYL PEPTIDASE FAMILY MEMBER 6"/>
    <property type="match status" value="1"/>
</dbReference>
<feature type="domain" description="Peptidase S9 prolyl oligopeptidase catalytic" evidence="3">
    <location>
        <begin position="438"/>
        <end position="640"/>
    </location>
</feature>